<sequence length="169" mass="19098">MASAQPNGHRSRRRGGSAPDDDSTEGFQAQAEQWSRRLGTSAQNIWWAGLGALQRAQAEGSRLFDSLVQEGAEVEREGRRRTEEQVDEVRDEVRSRFDEARDSAAAGWGRIERAFDDRLRSALRRLDVPEREELDALRRQVSQLRNQVSRLSAAERVARGPVEPDTDVD</sequence>
<proteinExistence type="predicted"/>
<keyword evidence="3" id="KW-1185">Reference proteome</keyword>
<dbReference type="PANTHER" id="PTHR38664:SF1">
    <property type="entry name" value="SLR0058 PROTEIN"/>
    <property type="match status" value="1"/>
</dbReference>
<reference evidence="2 3" key="1">
    <citation type="submission" date="2015-10" db="EMBL/GenBank/DDBJ databases">
        <title>Genome sequencing and analysis of members of genus Stenotrophomonas.</title>
        <authorList>
            <person name="Patil P.P."/>
            <person name="Midha S."/>
            <person name="Patil P.B."/>
        </authorList>
    </citation>
    <scope>NUCLEOTIDE SEQUENCE [LARGE SCALE GENOMIC DNA]</scope>
    <source>
        <strain evidence="2 3">JCM 16536</strain>
    </source>
</reference>
<dbReference type="PANTHER" id="PTHR38664">
    <property type="entry name" value="SLR0058 PROTEIN"/>
    <property type="match status" value="1"/>
</dbReference>
<dbReference type="STRING" id="676599.ARC20_11660"/>
<comment type="caution">
    <text evidence="2">The sequence shown here is derived from an EMBL/GenBank/DDBJ whole genome shotgun (WGS) entry which is preliminary data.</text>
</comment>
<evidence type="ECO:0000256" key="1">
    <source>
        <dbReference type="SAM" id="MobiDB-lite"/>
    </source>
</evidence>
<organism evidence="2 3">
    <name type="scientific">Stenotrophomonas panacihumi</name>
    <dbReference type="NCBI Taxonomy" id="676599"/>
    <lineage>
        <taxon>Bacteria</taxon>
        <taxon>Pseudomonadati</taxon>
        <taxon>Pseudomonadota</taxon>
        <taxon>Gammaproteobacteria</taxon>
        <taxon>Lysobacterales</taxon>
        <taxon>Lysobacteraceae</taxon>
        <taxon>Stenotrophomonas</taxon>
    </lineage>
</organism>
<feature type="region of interest" description="Disordered" evidence="1">
    <location>
        <begin position="1"/>
        <end position="35"/>
    </location>
</feature>
<feature type="compositionally biased region" description="Polar residues" evidence="1">
    <location>
        <begin position="25"/>
        <end position="35"/>
    </location>
</feature>
<evidence type="ECO:0000313" key="3">
    <source>
        <dbReference type="Proteomes" id="UP000051802"/>
    </source>
</evidence>
<dbReference type="AlphaFoldDB" id="A0A0R0AJG5"/>
<dbReference type="Pfam" id="PF05597">
    <property type="entry name" value="Phasin"/>
    <property type="match status" value="1"/>
</dbReference>
<dbReference type="NCBIfam" id="TIGR01837">
    <property type="entry name" value="PHA_granule_1"/>
    <property type="match status" value="1"/>
</dbReference>
<feature type="region of interest" description="Disordered" evidence="1">
    <location>
        <begin position="149"/>
        <end position="169"/>
    </location>
</feature>
<gene>
    <name evidence="2" type="ORF">ARC20_11660</name>
</gene>
<dbReference type="RefSeq" id="WP_057647198.1">
    <property type="nucleotide sequence ID" value="NZ_LLXU01000089.1"/>
</dbReference>
<evidence type="ECO:0008006" key="4">
    <source>
        <dbReference type="Google" id="ProtNLM"/>
    </source>
</evidence>
<dbReference type="InterPro" id="IPR008769">
    <property type="entry name" value="PhaF_PhaI"/>
</dbReference>
<dbReference type="EMBL" id="LLXU01000089">
    <property type="protein sequence ID" value="KRG41399.1"/>
    <property type="molecule type" value="Genomic_DNA"/>
</dbReference>
<name>A0A0R0AJG5_9GAMM</name>
<dbReference type="OrthoDB" id="5801582at2"/>
<accession>A0A0R0AJG5</accession>
<dbReference type="Proteomes" id="UP000051802">
    <property type="component" value="Unassembled WGS sequence"/>
</dbReference>
<protein>
    <recommendedName>
        <fullName evidence="4">Poly(Hydroxyalkanoate) granule-associated protein</fullName>
    </recommendedName>
</protein>
<evidence type="ECO:0000313" key="2">
    <source>
        <dbReference type="EMBL" id="KRG41399.1"/>
    </source>
</evidence>